<feature type="binding site" evidence="10">
    <location>
        <position position="12"/>
    </location>
    <ligand>
        <name>ATP</name>
        <dbReference type="ChEBI" id="CHEBI:30616"/>
    </ligand>
</feature>
<dbReference type="InterPro" id="IPR030661">
    <property type="entry name" value="Uba2"/>
</dbReference>
<feature type="binding site" evidence="11">
    <location>
        <position position="469"/>
    </location>
    <ligand>
        <name>Zn(2+)</name>
        <dbReference type="ChEBI" id="CHEBI:29105"/>
    </ligand>
</feature>
<dbReference type="AlphaFoldDB" id="S9U4U5"/>
<keyword evidence="15" id="KW-1185">Reference proteome</keyword>
<evidence type="ECO:0000256" key="7">
    <source>
        <dbReference type="ARBA" id="ARBA00022840"/>
    </source>
</evidence>
<reference evidence="14 15" key="1">
    <citation type="journal article" date="2013" name="PLoS ONE">
        <title>Predicting the Proteins of Angomonas deanei, Strigomonas culicis and Their Respective Endosymbionts Reveals New Aspects of the Trypanosomatidae Family.</title>
        <authorList>
            <person name="Motta M.C."/>
            <person name="Martins A.C."/>
            <person name="de Souza S.S."/>
            <person name="Catta-Preta C.M."/>
            <person name="Silva R."/>
            <person name="Klein C.C."/>
            <person name="de Almeida L.G."/>
            <person name="de Lima Cunha O."/>
            <person name="Ciapina L.P."/>
            <person name="Brocchi M."/>
            <person name="Colabardini A.C."/>
            <person name="de Araujo Lima B."/>
            <person name="Machado C.R."/>
            <person name="de Almeida Soares C.M."/>
            <person name="Probst C.M."/>
            <person name="de Menezes C.B."/>
            <person name="Thompson C.E."/>
            <person name="Bartholomeu D.C."/>
            <person name="Gradia D.F."/>
            <person name="Pavoni D.P."/>
            <person name="Grisard E.C."/>
            <person name="Fantinatti-Garboggini F."/>
            <person name="Marchini F.K."/>
            <person name="Rodrigues-Luiz G.F."/>
            <person name="Wagner G."/>
            <person name="Goldman G.H."/>
            <person name="Fietto J.L."/>
            <person name="Elias M.C."/>
            <person name="Goldman M.H."/>
            <person name="Sagot M.F."/>
            <person name="Pereira M."/>
            <person name="Stoco P.H."/>
            <person name="de Mendonca-Neto R.P."/>
            <person name="Teixeira S.M."/>
            <person name="Maciel T.E."/>
            <person name="de Oliveira Mendes T.A."/>
            <person name="Urmenyi T.P."/>
            <person name="de Souza W."/>
            <person name="Schenkman S."/>
            <person name="de Vasconcelos A.T."/>
        </authorList>
    </citation>
    <scope>NUCLEOTIDE SEQUENCE [LARGE SCALE GENOMIC DNA]</scope>
</reference>
<comment type="subunit">
    <text evidence="8">Heterodimer.</text>
</comment>
<dbReference type="GO" id="GO:0031510">
    <property type="term" value="C:SUMO activating enzyme complex"/>
    <property type="evidence" value="ECO:0007669"/>
    <property type="project" value="UniProtKB-UniRule"/>
</dbReference>
<evidence type="ECO:0000256" key="6">
    <source>
        <dbReference type="ARBA" id="ARBA00022833"/>
    </source>
</evidence>
<evidence type="ECO:0000256" key="10">
    <source>
        <dbReference type="PIRSR" id="PIRSR039133-2"/>
    </source>
</evidence>
<dbReference type="InterPro" id="IPR045886">
    <property type="entry name" value="ThiF/MoeB/HesA"/>
</dbReference>
<feature type="binding site" evidence="10">
    <location>
        <begin position="20"/>
        <end position="23"/>
    </location>
    <ligand>
        <name>ATP</name>
        <dbReference type="ChEBI" id="CHEBI:30616"/>
    </ligand>
</feature>
<proteinExistence type="inferred from homology"/>
<dbReference type="GO" id="GO:0005737">
    <property type="term" value="C:cytoplasm"/>
    <property type="evidence" value="ECO:0007669"/>
    <property type="project" value="TreeGrafter"/>
</dbReference>
<keyword evidence="6 8" id="KW-0862">Zinc</keyword>
<protein>
    <recommendedName>
        <fullName evidence="8">SUMO-activating enzyme subunit</fullName>
    </recommendedName>
</protein>
<dbReference type="GO" id="GO:0019948">
    <property type="term" value="F:SUMO activating enzyme activity"/>
    <property type="evidence" value="ECO:0007669"/>
    <property type="project" value="UniProtKB-UniRule"/>
</dbReference>
<dbReference type="InterPro" id="IPR042449">
    <property type="entry name" value="Ub-E1_IAD_1"/>
</dbReference>
<dbReference type="PANTHER" id="PTHR10953">
    <property type="entry name" value="UBIQUITIN-ACTIVATING ENZYME E1"/>
    <property type="match status" value="1"/>
</dbReference>
<evidence type="ECO:0000256" key="3">
    <source>
        <dbReference type="ARBA" id="ARBA00022723"/>
    </source>
</evidence>
<feature type="binding site" evidence="11">
    <location>
        <position position="466"/>
    </location>
    <ligand>
        <name>Zn(2+)</name>
        <dbReference type="ChEBI" id="CHEBI:29105"/>
    </ligand>
</feature>
<keyword evidence="5 8" id="KW-0833">Ubl conjugation pathway</keyword>
<keyword evidence="7 8" id="KW-0067">ATP-binding</keyword>
<evidence type="ECO:0000259" key="13">
    <source>
        <dbReference type="Pfam" id="PF00899"/>
    </source>
</evidence>
<evidence type="ECO:0000256" key="8">
    <source>
        <dbReference type="PIRNR" id="PIRNR039133"/>
    </source>
</evidence>
<evidence type="ECO:0000256" key="9">
    <source>
        <dbReference type="PIRSR" id="PIRSR039133-1"/>
    </source>
</evidence>
<feature type="region of interest" description="Disordered" evidence="12">
    <location>
        <begin position="597"/>
        <end position="621"/>
    </location>
</feature>
<dbReference type="InterPro" id="IPR023318">
    <property type="entry name" value="Ub_act_enz_dom_a_sf"/>
</dbReference>
<feature type="compositionally biased region" description="Low complexity" evidence="12">
    <location>
        <begin position="608"/>
        <end position="621"/>
    </location>
</feature>
<keyword evidence="4 8" id="KW-0547">Nucleotide-binding</keyword>
<feature type="active site" description="Glycyl thioester intermediate" evidence="9">
    <location>
        <position position="146"/>
    </location>
</feature>
<dbReference type="InterPro" id="IPR035985">
    <property type="entry name" value="Ubiquitin-activating_enz"/>
</dbReference>
<name>S9U4U5_9TRYP</name>
<dbReference type="OrthoDB" id="10255449at2759"/>
<dbReference type="InterPro" id="IPR000594">
    <property type="entry name" value="ThiF_NAD_FAD-bd"/>
</dbReference>
<keyword evidence="3 8" id="KW-0479">Metal-binding</keyword>
<dbReference type="Gene3D" id="3.50.50.80">
    <property type="entry name" value="Ubiquitin-activating enzyme E1, inactive adenylation domain, subdomain 1"/>
    <property type="match status" value="1"/>
</dbReference>
<evidence type="ECO:0000313" key="14">
    <source>
        <dbReference type="EMBL" id="EPY23799.1"/>
    </source>
</evidence>
<dbReference type="PIRSF" id="PIRSF039133">
    <property type="entry name" value="SUMO_E1B"/>
    <property type="match status" value="1"/>
</dbReference>
<dbReference type="UniPathway" id="UPA00886"/>
<sequence length="645" mass="70661">MLSGFKNLHILDLDTIDATNLNRQFLFTTEDVGKPKAEAARRTVLSWFQQREARVSAAPTIVALHDNIKDAKFDDAFYRQFAVVLNALDNVSARQHVNFQCMRSGTPLIESGSMGFNGQVQPIVRGISECYQCRPKPPDTQSFAVCTIHARPTSMVHCVHYAKELYESLFGDQQGELLGETGAPQPERLPAAASAPSELAYLRRVALQFHEQWRGQSTRTDGQRSALLYGFAVELLQHLFHHKIEQLLDMKSAWSTAPPVPIAVADITAAAVVGGDSDGSDASSTHGICSAVFIDGMVTSKPTTPLSIKECMQLFIFTVAACASRPTRGFQKEDDAAVRFVAAVSNLRAHVYHLPMQPVEEIRTIAGAIVPAVATTNAMVAAGVVQQLYVLLRMAQCADAGDRQHLSQHLKMIYVRKAPQERRERARACFPFQQRAGEHAEHHKQRAIILRSQVHAAPLPLPNPLCVVCQDVSPTVYVALPRAGAETYTLRDLIDEVVVGQLDMEAPSLFFHDKIVFEDEDYETLAGNTLLSFAGGLEDEHRQRIASGALPLVFVVDAVNHETEWRVEVRLCAVGETQVRGVEAAAKTEERANQIKRARAEESDRQAEVAGSTAAAPATATSGVGDTVTVIDIDDEGDENVIEID</sequence>
<dbReference type="GO" id="GO:0005524">
    <property type="term" value="F:ATP binding"/>
    <property type="evidence" value="ECO:0007669"/>
    <property type="project" value="UniProtKB-UniRule"/>
</dbReference>
<feature type="binding site" evidence="11">
    <location>
        <position position="133"/>
    </location>
    <ligand>
        <name>Zn(2+)</name>
        <dbReference type="ChEBI" id="CHEBI:29105"/>
    </ligand>
</feature>
<evidence type="ECO:0000256" key="2">
    <source>
        <dbReference type="ARBA" id="ARBA00005673"/>
    </source>
</evidence>
<gene>
    <name evidence="14" type="ORF">STCU_07451</name>
</gene>
<dbReference type="Gene3D" id="1.10.10.520">
    <property type="entry name" value="Ubiquitin activating enzymes (Uba3). Chain: B, domain 2"/>
    <property type="match status" value="1"/>
</dbReference>
<comment type="pathway">
    <text evidence="1 8">Protein modification; protein sumoylation.</text>
</comment>
<dbReference type="Pfam" id="PF00899">
    <property type="entry name" value="ThiF"/>
    <property type="match status" value="1"/>
</dbReference>
<dbReference type="EMBL" id="ATMH01007451">
    <property type="protein sequence ID" value="EPY23799.1"/>
    <property type="molecule type" value="Genomic_DNA"/>
</dbReference>
<dbReference type="GO" id="GO:0046872">
    <property type="term" value="F:metal ion binding"/>
    <property type="evidence" value="ECO:0007669"/>
    <property type="project" value="UniProtKB-KW"/>
</dbReference>
<comment type="caution">
    <text evidence="14">The sequence shown here is derived from an EMBL/GenBank/DDBJ whole genome shotgun (WGS) entry which is preliminary data.</text>
</comment>
<organism evidence="14 15">
    <name type="scientific">Strigomonas culicis</name>
    <dbReference type="NCBI Taxonomy" id="28005"/>
    <lineage>
        <taxon>Eukaryota</taxon>
        <taxon>Discoba</taxon>
        <taxon>Euglenozoa</taxon>
        <taxon>Kinetoplastea</taxon>
        <taxon>Metakinetoplastina</taxon>
        <taxon>Trypanosomatida</taxon>
        <taxon>Trypanosomatidae</taxon>
        <taxon>Strigomonadinae</taxon>
        <taxon>Strigomonas</taxon>
    </lineage>
</organism>
<evidence type="ECO:0000256" key="11">
    <source>
        <dbReference type="PIRSR" id="PIRSR039133-3"/>
    </source>
</evidence>
<dbReference type="SUPFAM" id="SSF69572">
    <property type="entry name" value="Activating enzymes of the ubiquitin-like proteins"/>
    <property type="match status" value="1"/>
</dbReference>
<evidence type="ECO:0000313" key="15">
    <source>
        <dbReference type="Proteomes" id="UP000015354"/>
    </source>
</evidence>
<dbReference type="PANTHER" id="PTHR10953:SF5">
    <property type="entry name" value="SUMO-ACTIVATING ENZYME SUBUNIT 2"/>
    <property type="match status" value="1"/>
</dbReference>
<feature type="binding site" evidence="11">
    <location>
        <position position="130"/>
    </location>
    <ligand>
        <name>Zn(2+)</name>
        <dbReference type="ChEBI" id="CHEBI:29105"/>
    </ligand>
</feature>
<dbReference type="GO" id="GO:0016925">
    <property type="term" value="P:protein sumoylation"/>
    <property type="evidence" value="ECO:0007669"/>
    <property type="project" value="UniProtKB-UniRule"/>
</dbReference>
<feature type="compositionally biased region" description="Basic and acidic residues" evidence="12">
    <location>
        <begin position="597"/>
        <end position="607"/>
    </location>
</feature>
<feature type="domain" description="THIF-type NAD/FAD binding fold" evidence="13">
    <location>
        <begin position="2"/>
        <end position="406"/>
    </location>
</feature>
<accession>S9U4U5</accession>
<evidence type="ECO:0000256" key="1">
    <source>
        <dbReference type="ARBA" id="ARBA00004718"/>
    </source>
</evidence>
<evidence type="ECO:0000256" key="12">
    <source>
        <dbReference type="SAM" id="MobiDB-lite"/>
    </source>
</evidence>
<feature type="binding site" evidence="10">
    <location>
        <position position="36"/>
    </location>
    <ligand>
        <name>ATP</name>
        <dbReference type="ChEBI" id="CHEBI:30616"/>
    </ligand>
</feature>
<comment type="similarity">
    <text evidence="2 8">Belongs to the ubiquitin-activating E1 family.</text>
</comment>
<evidence type="ECO:0000256" key="5">
    <source>
        <dbReference type="ARBA" id="ARBA00022786"/>
    </source>
</evidence>
<evidence type="ECO:0000256" key="4">
    <source>
        <dbReference type="ARBA" id="ARBA00022741"/>
    </source>
</evidence>
<dbReference type="Proteomes" id="UP000015354">
    <property type="component" value="Unassembled WGS sequence"/>
</dbReference>
<feature type="binding site" evidence="10">
    <location>
        <begin position="89"/>
        <end position="94"/>
    </location>
    <ligand>
        <name>ATP</name>
        <dbReference type="ChEBI" id="CHEBI:30616"/>
    </ligand>
</feature>